<dbReference type="AlphaFoldDB" id="A0AAV4E1U6"/>
<proteinExistence type="predicted"/>
<evidence type="ECO:0000313" key="3">
    <source>
        <dbReference type="Proteomes" id="UP000735302"/>
    </source>
</evidence>
<evidence type="ECO:0000313" key="2">
    <source>
        <dbReference type="EMBL" id="GFO50254.1"/>
    </source>
</evidence>
<comment type="caution">
    <text evidence="2">The sequence shown here is derived from an EMBL/GenBank/DDBJ whole genome shotgun (WGS) entry which is preliminary data.</text>
</comment>
<evidence type="ECO:0000256" key="1">
    <source>
        <dbReference type="SAM" id="MobiDB-lite"/>
    </source>
</evidence>
<gene>
    <name evidence="2" type="ORF">PoB_007675900</name>
</gene>
<dbReference type="Proteomes" id="UP000735302">
    <property type="component" value="Unassembled WGS sequence"/>
</dbReference>
<dbReference type="EMBL" id="BLXT01008590">
    <property type="protein sequence ID" value="GFO50254.1"/>
    <property type="molecule type" value="Genomic_DNA"/>
</dbReference>
<sequence>MRSESTRHCPLDAVSPRVPETTSSFIFHSLPTSISGNTKDNELQHATHDTTALFFWPSPKTKDVPQRPENTRRHIKARGGSGWVGENKHIIHCRLVR</sequence>
<reference evidence="2 3" key="1">
    <citation type="journal article" date="2021" name="Elife">
        <title>Chloroplast acquisition without the gene transfer in kleptoplastic sea slugs, Plakobranchus ocellatus.</title>
        <authorList>
            <person name="Maeda T."/>
            <person name="Takahashi S."/>
            <person name="Yoshida T."/>
            <person name="Shimamura S."/>
            <person name="Takaki Y."/>
            <person name="Nagai Y."/>
            <person name="Toyoda A."/>
            <person name="Suzuki Y."/>
            <person name="Arimoto A."/>
            <person name="Ishii H."/>
            <person name="Satoh N."/>
            <person name="Nishiyama T."/>
            <person name="Hasebe M."/>
            <person name="Maruyama T."/>
            <person name="Minagawa J."/>
            <person name="Obokata J."/>
            <person name="Shigenobu S."/>
        </authorList>
    </citation>
    <scope>NUCLEOTIDE SEQUENCE [LARGE SCALE GENOMIC DNA]</scope>
</reference>
<name>A0AAV4E1U6_9GAST</name>
<accession>A0AAV4E1U6</accession>
<keyword evidence="3" id="KW-1185">Reference proteome</keyword>
<organism evidence="2 3">
    <name type="scientific">Plakobranchus ocellatus</name>
    <dbReference type="NCBI Taxonomy" id="259542"/>
    <lineage>
        <taxon>Eukaryota</taxon>
        <taxon>Metazoa</taxon>
        <taxon>Spiralia</taxon>
        <taxon>Lophotrochozoa</taxon>
        <taxon>Mollusca</taxon>
        <taxon>Gastropoda</taxon>
        <taxon>Heterobranchia</taxon>
        <taxon>Euthyneura</taxon>
        <taxon>Panpulmonata</taxon>
        <taxon>Sacoglossa</taxon>
        <taxon>Placobranchoidea</taxon>
        <taxon>Plakobranchidae</taxon>
        <taxon>Plakobranchus</taxon>
    </lineage>
</organism>
<protein>
    <submittedName>
        <fullName evidence="2">Uncharacterized protein</fullName>
    </submittedName>
</protein>
<feature type="compositionally biased region" description="Basic and acidic residues" evidence="1">
    <location>
        <begin position="60"/>
        <end position="72"/>
    </location>
</feature>
<feature type="region of interest" description="Disordered" evidence="1">
    <location>
        <begin position="56"/>
        <end position="81"/>
    </location>
</feature>